<evidence type="ECO:0000313" key="2">
    <source>
        <dbReference type="EMBL" id="TDK85564.1"/>
    </source>
</evidence>
<gene>
    <name evidence="2" type="ORF">EUA03_22535</name>
</gene>
<protein>
    <submittedName>
        <fullName evidence="2">XRE family transcriptional regulator</fullName>
    </submittedName>
</protein>
<sequence>MRSRNSREYRSLLAGERLVVEASEAVHEAMERAGVNKKQLAARLDVRPSEISQRLSGRRNLTLRSFAAMMEALGVRAKLTVEDSETPYAPGAKWVTPQSNTSQTVINAANAIVIINAIKSAESTRSWGTSQLNEYGGQLITGTRALNAAGGHYDPFLSNAPINALTMGEVNPELVTEADLK</sequence>
<dbReference type="EMBL" id="SDLO01000024">
    <property type="protein sequence ID" value="TDK85564.1"/>
    <property type="molecule type" value="Genomic_DNA"/>
</dbReference>
<name>A0A4R5W974_MYCMU</name>
<proteinExistence type="predicted"/>
<dbReference type="InterPro" id="IPR001387">
    <property type="entry name" value="Cro/C1-type_HTH"/>
</dbReference>
<comment type="caution">
    <text evidence="2">The sequence shown here is derived from an EMBL/GenBank/DDBJ whole genome shotgun (WGS) entry which is preliminary data.</text>
</comment>
<accession>A0A4R5W974</accession>
<dbReference type="SUPFAM" id="SSF47413">
    <property type="entry name" value="lambda repressor-like DNA-binding domains"/>
    <property type="match status" value="1"/>
</dbReference>
<dbReference type="GO" id="GO:0003677">
    <property type="term" value="F:DNA binding"/>
    <property type="evidence" value="ECO:0007669"/>
    <property type="project" value="InterPro"/>
</dbReference>
<dbReference type="SMART" id="SM00530">
    <property type="entry name" value="HTH_XRE"/>
    <property type="match status" value="1"/>
</dbReference>
<organism evidence="2 3">
    <name type="scientific">Mycolicibacterium mucogenicum</name>
    <name type="common">Mycobacterium mucogenicum</name>
    <dbReference type="NCBI Taxonomy" id="56689"/>
    <lineage>
        <taxon>Bacteria</taxon>
        <taxon>Bacillati</taxon>
        <taxon>Actinomycetota</taxon>
        <taxon>Actinomycetes</taxon>
        <taxon>Mycobacteriales</taxon>
        <taxon>Mycobacteriaceae</taxon>
        <taxon>Mycolicibacterium</taxon>
    </lineage>
</organism>
<dbReference type="InterPro" id="IPR010982">
    <property type="entry name" value="Lambda_DNA-bd_dom_sf"/>
</dbReference>
<evidence type="ECO:0000313" key="3">
    <source>
        <dbReference type="Proteomes" id="UP000294929"/>
    </source>
</evidence>
<reference evidence="2 3" key="1">
    <citation type="submission" date="2019-01" db="EMBL/GenBank/DDBJ databases">
        <title>High-quality-draft genome sequences of five non-tuberculosis mycobacteriaceae isolated from a nosocomial environment.</title>
        <authorList>
            <person name="Tiago I."/>
            <person name="Alarico S."/>
            <person name="Pereira S.G."/>
            <person name="Coelho C."/>
            <person name="Maranha A."/>
            <person name="Empadinhas N."/>
        </authorList>
    </citation>
    <scope>NUCLEOTIDE SEQUENCE [LARGE SCALE GENOMIC DNA]</scope>
    <source>
        <strain evidence="2 3">24AIII</strain>
    </source>
</reference>
<dbReference type="CDD" id="cd00093">
    <property type="entry name" value="HTH_XRE"/>
    <property type="match status" value="1"/>
</dbReference>
<dbReference type="Proteomes" id="UP000294929">
    <property type="component" value="Unassembled WGS sequence"/>
</dbReference>
<dbReference type="Pfam" id="PF01381">
    <property type="entry name" value="HTH_3"/>
    <property type="match status" value="1"/>
</dbReference>
<feature type="domain" description="HTH cro/C1-type" evidence="1">
    <location>
        <begin position="26"/>
        <end position="79"/>
    </location>
</feature>
<dbReference type="PROSITE" id="PS50943">
    <property type="entry name" value="HTH_CROC1"/>
    <property type="match status" value="1"/>
</dbReference>
<dbReference type="AlphaFoldDB" id="A0A4R5W974"/>
<evidence type="ECO:0000259" key="1">
    <source>
        <dbReference type="PROSITE" id="PS50943"/>
    </source>
</evidence>
<dbReference type="Gene3D" id="1.10.260.40">
    <property type="entry name" value="lambda repressor-like DNA-binding domains"/>
    <property type="match status" value="1"/>
</dbReference>